<sequence length="152" mass="16776">MKKALLMIPAFFAVMLLHAQSTEQEQKPAPDITKVVEFKELDHDFGKIPFGKPAEFQLEMKNISNDTVRIENVQVGCGCTTPKWQPGPYKAGETFKIGIGFNGNTDGAFQKVVTVFFSNGMSQVIKFHGQTYKTPDNAAPGNGALEKIRPNK</sequence>
<accession>A0A931MD62</accession>
<feature type="chain" id="PRO_5037577470" evidence="1">
    <location>
        <begin position="20"/>
        <end position="152"/>
    </location>
</feature>
<evidence type="ECO:0000313" key="2">
    <source>
        <dbReference type="EMBL" id="MBG9378455.1"/>
    </source>
</evidence>
<dbReference type="AlphaFoldDB" id="A0A931MD62"/>
<dbReference type="Proteomes" id="UP000628448">
    <property type="component" value="Unassembled WGS sequence"/>
</dbReference>
<dbReference type="Gene3D" id="2.60.40.10">
    <property type="entry name" value="Immunoglobulins"/>
    <property type="match status" value="1"/>
</dbReference>
<evidence type="ECO:0000256" key="1">
    <source>
        <dbReference type="SAM" id="SignalP"/>
    </source>
</evidence>
<dbReference type="Pfam" id="PF07610">
    <property type="entry name" value="DUF1573"/>
    <property type="match status" value="1"/>
</dbReference>
<keyword evidence="3" id="KW-1185">Reference proteome</keyword>
<feature type="signal peptide" evidence="1">
    <location>
        <begin position="1"/>
        <end position="19"/>
    </location>
</feature>
<keyword evidence="1" id="KW-0732">Signal</keyword>
<dbReference type="InterPro" id="IPR011467">
    <property type="entry name" value="DUF1573"/>
</dbReference>
<organism evidence="2 3">
    <name type="scientific">Panacibacter microcysteis</name>
    <dbReference type="NCBI Taxonomy" id="2793269"/>
    <lineage>
        <taxon>Bacteria</taxon>
        <taxon>Pseudomonadati</taxon>
        <taxon>Bacteroidota</taxon>
        <taxon>Chitinophagia</taxon>
        <taxon>Chitinophagales</taxon>
        <taxon>Chitinophagaceae</taxon>
        <taxon>Panacibacter</taxon>
    </lineage>
</organism>
<dbReference type="InterPro" id="IPR013783">
    <property type="entry name" value="Ig-like_fold"/>
</dbReference>
<comment type="caution">
    <text evidence="2">The sequence shown here is derived from an EMBL/GenBank/DDBJ whole genome shotgun (WGS) entry which is preliminary data.</text>
</comment>
<dbReference type="PANTHER" id="PTHR37833">
    <property type="entry name" value="LIPOPROTEIN-RELATED"/>
    <property type="match status" value="1"/>
</dbReference>
<proteinExistence type="predicted"/>
<reference evidence="2" key="1">
    <citation type="submission" date="2020-11" db="EMBL/GenBank/DDBJ databases">
        <title>Bacterial whole genome sequence for Panacibacter sp. DH6.</title>
        <authorList>
            <person name="Le V."/>
            <person name="Ko S."/>
            <person name="Ahn C.-Y."/>
            <person name="Oh H.-M."/>
        </authorList>
    </citation>
    <scope>NUCLEOTIDE SEQUENCE</scope>
    <source>
        <strain evidence="2">DH6</strain>
    </source>
</reference>
<protein>
    <submittedName>
        <fullName evidence="2">DUF1573 domain-containing protein</fullName>
    </submittedName>
</protein>
<evidence type="ECO:0000313" key="3">
    <source>
        <dbReference type="Proteomes" id="UP000628448"/>
    </source>
</evidence>
<gene>
    <name evidence="2" type="ORF">I5907_19620</name>
</gene>
<dbReference type="PANTHER" id="PTHR37833:SF1">
    <property type="entry name" value="SIGNAL PEPTIDE PROTEIN"/>
    <property type="match status" value="1"/>
</dbReference>
<name>A0A931MD62_9BACT</name>
<dbReference type="EMBL" id="JADWYR010000003">
    <property type="protein sequence ID" value="MBG9378455.1"/>
    <property type="molecule type" value="Genomic_DNA"/>
</dbReference>
<dbReference type="RefSeq" id="WP_196992559.1">
    <property type="nucleotide sequence ID" value="NZ_JADWYR010000003.1"/>
</dbReference>